<dbReference type="EMBL" id="UPPP01000096">
    <property type="protein sequence ID" value="VBB08801.1"/>
    <property type="molecule type" value="Genomic_DNA"/>
</dbReference>
<feature type="domain" description="Methyltransferase type 11" evidence="1">
    <location>
        <begin position="57"/>
        <end position="148"/>
    </location>
</feature>
<organism evidence="3 4">
    <name type="scientific">Lucifera butyrica</name>
    <dbReference type="NCBI Taxonomy" id="1351585"/>
    <lineage>
        <taxon>Bacteria</taxon>
        <taxon>Bacillati</taxon>
        <taxon>Bacillota</taxon>
        <taxon>Negativicutes</taxon>
        <taxon>Veillonellales</taxon>
        <taxon>Veillonellaceae</taxon>
        <taxon>Lucifera</taxon>
    </lineage>
</organism>
<keyword evidence="4" id="KW-1185">Reference proteome</keyword>
<dbReference type="NCBIfam" id="NF045667">
    <property type="entry name" value="MTase_DVU1556"/>
    <property type="match status" value="1"/>
</dbReference>
<proteinExistence type="predicted"/>
<evidence type="ECO:0000313" key="3">
    <source>
        <dbReference type="EMBL" id="VBB08801.1"/>
    </source>
</evidence>
<dbReference type="PANTHER" id="PTHR43591">
    <property type="entry name" value="METHYLTRANSFERASE"/>
    <property type="match status" value="1"/>
</dbReference>
<evidence type="ECO:0000313" key="4">
    <source>
        <dbReference type="Proteomes" id="UP000277811"/>
    </source>
</evidence>
<dbReference type="Pfam" id="PF08241">
    <property type="entry name" value="Methyltransf_11"/>
    <property type="match status" value="1"/>
</dbReference>
<gene>
    <name evidence="2" type="ORF">LUCI_4069</name>
    <name evidence="3" type="ORF">LUCI_4082</name>
</gene>
<protein>
    <submittedName>
        <fullName evidence="3">Methyltransferase type 11</fullName>
    </submittedName>
</protein>
<accession>A0A498RBG6</accession>
<dbReference type="InterPro" id="IPR029063">
    <property type="entry name" value="SAM-dependent_MTases_sf"/>
</dbReference>
<dbReference type="AlphaFoldDB" id="A0A498RBG6"/>
<keyword evidence="3" id="KW-0808">Transferase</keyword>
<evidence type="ECO:0000259" key="1">
    <source>
        <dbReference type="Pfam" id="PF08241"/>
    </source>
</evidence>
<keyword evidence="3" id="KW-0489">Methyltransferase</keyword>
<dbReference type="PANTHER" id="PTHR43591:SF24">
    <property type="entry name" value="2-METHOXY-6-POLYPRENYL-1,4-BENZOQUINOL METHYLASE, MITOCHONDRIAL"/>
    <property type="match status" value="1"/>
</dbReference>
<name>A0A498RBG6_9FIRM</name>
<dbReference type="GO" id="GO:0032259">
    <property type="term" value="P:methylation"/>
    <property type="evidence" value="ECO:0007669"/>
    <property type="project" value="UniProtKB-KW"/>
</dbReference>
<dbReference type="SUPFAM" id="SSF53335">
    <property type="entry name" value="S-adenosyl-L-methionine-dependent methyltransferases"/>
    <property type="match status" value="1"/>
</dbReference>
<sequence length="252" mass="27089">MGRQQETGDIHPAASSLTVFERRSLTKLPEGVMRPGGLALTGHLVDCCAFPRGARVVDIGCGTGVTVEYLREHGGLDAIGVDPSAMLLQQGRQRSPDLHLVRAAGEDLPFAAASVNGILAECSLSVMPDTGKVLDEMNRVLVPGGKLALTDIYIREQAASQDRPERTAGALTRDELAGMLAESGFNVIVWEECSALLKEFVARYIMENGAVEELWHCPSTGGNGGPLRRRDGKKVKLGYFLLVAEKLHAVRT</sequence>
<dbReference type="CDD" id="cd02440">
    <property type="entry name" value="AdoMet_MTases"/>
    <property type="match status" value="1"/>
</dbReference>
<dbReference type="GO" id="GO:0008757">
    <property type="term" value="F:S-adenosylmethionine-dependent methyltransferase activity"/>
    <property type="evidence" value="ECO:0007669"/>
    <property type="project" value="InterPro"/>
</dbReference>
<evidence type="ECO:0000313" key="2">
    <source>
        <dbReference type="EMBL" id="VBB08788.1"/>
    </source>
</evidence>
<dbReference type="EMBL" id="UPPP01000095">
    <property type="protein sequence ID" value="VBB08788.1"/>
    <property type="molecule type" value="Genomic_DNA"/>
</dbReference>
<dbReference type="InterPro" id="IPR013216">
    <property type="entry name" value="Methyltransf_11"/>
</dbReference>
<dbReference type="Gene3D" id="3.40.50.150">
    <property type="entry name" value="Vaccinia Virus protein VP39"/>
    <property type="match status" value="1"/>
</dbReference>
<dbReference type="Proteomes" id="UP000277811">
    <property type="component" value="Unassembled WGS sequence"/>
</dbReference>
<reference evidence="3 4" key="1">
    <citation type="submission" date="2018-06" db="EMBL/GenBank/DDBJ databases">
        <authorList>
            <person name="Strepis N."/>
        </authorList>
    </citation>
    <scope>NUCLEOTIDE SEQUENCE [LARGE SCALE GENOMIC DNA]</scope>
    <source>
        <strain evidence="3">LUCI</strain>
    </source>
</reference>